<keyword evidence="1" id="KW-1133">Transmembrane helix</keyword>
<protein>
    <submittedName>
        <fullName evidence="2">Uncharacterized protein</fullName>
    </submittedName>
</protein>
<feature type="transmembrane region" description="Helical" evidence="1">
    <location>
        <begin position="85"/>
        <end position="108"/>
    </location>
</feature>
<gene>
    <name evidence="2" type="ORF">A2114_02665</name>
</gene>
<dbReference type="AlphaFoldDB" id="A0A1G2Q9W1"/>
<keyword evidence="1" id="KW-0472">Membrane</keyword>
<evidence type="ECO:0000313" key="2">
    <source>
        <dbReference type="EMBL" id="OHA57243.1"/>
    </source>
</evidence>
<reference evidence="2 3" key="1">
    <citation type="journal article" date="2016" name="Nat. Commun.">
        <title>Thousands of microbial genomes shed light on interconnected biogeochemical processes in an aquifer system.</title>
        <authorList>
            <person name="Anantharaman K."/>
            <person name="Brown C.T."/>
            <person name="Hug L.A."/>
            <person name="Sharon I."/>
            <person name="Castelle C.J."/>
            <person name="Probst A.J."/>
            <person name="Thomas B.C."/>
            <person name="Singh A."/>
            <person name="Wilkins M.J."/>
            <person name="Karaoz U."/>
            <person name="Brodie E.L."/>
            <person name="Williams K.H."/>
            <person name="Hubbard S.S."/>
            <person name="Banfield J.F."/>
        </authorList>
    </citation>
    <scope>NUCLEOTIDE SEQUENCE [LARGE SCALE GENOMIC DNA]</scope>
</reference>
<comment type="caution">
    <text evidence="2">The sequence shown here is derived from an EMBL/GenBank/DDBJ whole genome shotgun (WGS) entry which is preliminary data.</text>
</comment>
<feature type="transmembrane region" description="Helical" evidence="1">
    <location>
        <begin position="9"/>
        <end position="32"/>
    </location>
</feature>
<name>A0A1G2Q9W1_9BACT</name>
<evidence type="ECO:0000256" key="1">
    <source>
        <dbReference type="SAM" id="Phobius"/>
    </source>
</evidence>
<proteinExistence type="predicted"/>
<keyword evidence="1" id="KW-0812">Transmembrane</keyword>
<feature type="transmembrane region" description="Helical" evidence="1">
    <location>
        <begin position="44"/>
        <end position="73"/>
    </location>
</feature>
<dbReference type="Proteomes" id="UP000176494">
    <property type="component" value="Unassembled WGS sequence"/>
</dbReference>
<dbReference type="EMBL" id="MHTG01000018">
    <property type="protein sequence ID" value="OHA57243.1"/>
    <property type="molecule type" value="Genomic_DNA"/>
</dbReference>
<organism evidence="2 3">
    <name type="scientific">Candidatus Vogelbacteria bacterium GWA1_51_14</name>
    <dbReference type="NCBI Taxonomy" id="1802435"/>
    <lineage>
        <taxon>Bacteria</taxon>
        <taxon>Candidatus Vogeliibacteriota</taxon>
    </lineage>
</organism>
<evidence type="ECO:0000313" key="3">
    <source>
        <dbReference type="Proteomes" id="UP000176494"/>
    </source>
</evidence>
<accession>A0A1G2Q9W1</accession>
<sequence length="116" mass="13237">MSNRPYLKIILFSVLFWLATTLLVGFFWGSIINFLGGSILGEQSFVILILMLYTPIITSIVFILFSLIPSLVFIKIKDNKKIQKVLLYGTIALILVIIILIPIATYQYNLTDWTVH</sequence>